<dbReference type="PANTHER" id="PTHR47791">
    <property type="entry name" value="MEIOTICALLY UP-REGULATED GENE 191 PROTEIN"/>
    <property type="match status" value="1"/>
</dbReference>
<comment type="caution">
    <text evidence="2">The sequence shown here is derived from an EMBL/GenBank/DDBJ whole genome shotgun (WGS) entry which is preliminary data.</text>
</comment>
<keyword evidence="3" id="KW-1185">Reference proteome</keyword>
<evidence type="ECO:0008006" key="4">
    <source>
        <dbReference type="Google" id="ProtNLM"/>
    </source>
</evidence>
<gene>
    <name evidence="2" type="ORF">GOMPHAMPRED_004863</name>
</gene>
<evidence type="ECO:0000256" key="1">
    <source>
        <dbReference type="SAM" id="SignalP"/>
    </source>
</evidence>
<feature type="signal peptide" evidence="1">
    <location>
        <begin position="1"/>
        <end position="19"/>
    </location>
</feature>
<dbReference type="GO" id="GO:0005975">
    <property type="term" value="P:carbohydrate metabolic process"/>
    <property type="evidence" value="ECO:0007669"/>
    <property type="project" value="InterPro"/>
</dbReference>
<dbReference type="OrthoDB" id="9984024at2759"/>
<sequence length="387" mass="41336">MALCKGILLLTSFSSLALGQATNYKANAEASLDALQTFYNTSSGLWNTCGWWNGANCMTAVADLAAADSSVLTTAETVFSTTFSNAPAYNPSTQVFKESRPGFVETIYGHPAQKVVQANDPSVWLDSCYDDNGWWALGWIAAYDLTQNADYLSTAEGIFANMSAAWPSSCNNGGILWCSTSTYVNAIANELFLSVAAHLANRVTDQTAYYLDWAQREWAWFQSVKMINGAGVIVDGLNSACTGDPGATVWSYNQGVVLGGLVELAAADSGNASSYLASANSIANAAITNLTDSNGIIHDVCEVNESCGPDGTQFKGIFMRNLLKLHQASPSDTYKQLFETNAQSIWNNDRDDSNRLSLNWAGPFVQPANASTHSSAMDAIIAAMVVG</sequence>
<name>A0A8H3EJV1_9LECA</name>
<keyword evidence="1" id="KW-0732">Signal</keyword>
<dbReference type="Proteomes" id="UP000664169">
    <property type="component" value="Unassembled WGS sequence"/>
</dbReference>
<dbReference type="Pfam" id="PF03663">
    <property type="entry name" value="Glyco_hydro_76"/>
    <property type="match status" value="1"/>
</dbReference>
<dbReference type="AlphaFoldDB" id="A0A8H3EJV1"/>
<dbReference type="PANTHER" id="PTHR47791:SF1">
    <property type="entry name" value="ENDO MANNANASE, GH76 FAMILY (EUROFUNG)"/>
    <property type="match status" value="1"/>
</dbReference>
<reference evidence="2" key="1">
    <citation type="submission" date="2021-03" db="EMBL/GenBank/DDBJ databases">
        <authorList>
            <person name="Tagirdzhanova G."/>
        </authorList>
    </citation>
    <scope>NUCLEOTIDE SEQUENCE</scope>
</reference>
<dbReference type="Gene3D" id="1.50.10.20">
    <property type="match status" value="1"/>
</dbReference>
<accession>A0A8H3EJV1</accession>
<proteinExistence type="predicted"/>
<dbReference type="SUPFAM" id="SSF48208">
    <property type="entry name" value="Six-hairpin glycosidases"/>
    <property type="match status" value="1"/>
</dbReference>
<protein>
    <recommendedName>
        <fullName evidence="4">Mannan endo-1,6-alpha-mannosidase</fullName>
    </recommendedName>
</protein>
<dbReference type="InterPro" id="IPR008928">
    <property type="entry name" value="6-hairpin_glycosidase_sf"/>
</dbReference>
<evidence type="ECO:0000313" key="2">
    <source>
        <dbReference type="EMBL" id="CAF9906678.1"/>
    </source>
</evidence>
<evidence type="ECO:0000313" key="3">
    <source>
        <dbReference type="Proteomes" id="UP000664169"/>
    </source>
</evidence>
<dbReference type="InterPro" id="IPR053169">
    <property type="entry name" value="MUG_Protein"/>
</dbReference>
<feature type="chain" id="PRO_5034541661" description="Mannan endo-1,6-alpha-mannosidase" evidence="1">
    <location>
        <begin position="20"/>
        <end position="387"/>
    </location>
</feature>
<dbReference type="InterPro" id="IPR005198">
    <property type="entry name" value="Glyco_hydro_76"/>
</dbReference>
<dbReference type="EMBL" id="CAJPDQ010000003">
    <property type="protein sequence ID" value="CAF9906678.1"/>
    <property type="molecule type" value="Genomic_DNA"/>
</dbReference>
<organism evidence="2 3">
    <name type="scientific">Gomphillus americanus</name>
    <dbReference type="NCBI Taxonomy" id="1940652"/>
    <lineage>
        <taxon>Eukaryota</taxon>
        <taxon>Fungi</taxon>
        <taxon>Dikarya</taxon>
        <taxon>Ascomycota</taxon>
        <taxon>Pezizomycotina</taxon>
        <taxon>Lecanoromycetes</taxon>
        <taxon>OSLEUM clade</taxon>
        <taxon>Ostropomycetidae</taxon>
        <taxon>Ostropales</taxon>
        <taxon>Graphidaceae</taxon>
        <taxon>Gomphilloideae</taxon>
        <taxon>Gomphillus</taxon>
    </lineage>
</organism>